<proteinExistence type="predicted"/>
<dbReference type="EMBL" id="CM023479">
    <property type="protein sequence ID" value="KAH7974795.1"/>
    <property type="molecule type" value="Genomic_DNA"/>
</dbReference>
<organism evidence="1 2">
    <name type="scientific">Dermacentor silvarum</name>
    <name type="common">Tick</name>
    <dbReference type="NCBI Taxonomy" id="543639"/>
    <lineage>
        <taxon>Eukaryota</taxon>
        <taxon>Metazoa</taxon>
        <taxon>Ecdysozoa</taxon>
        <taxon>Arthropoda</taxon>
        <taxon>Chelicerata</taxon>
        <taxon>Arachnida</taxon>
        <taxon>Acari</taxon>
        <taxon>Parasitiformes</taxon>
        <taxon>Ixodida</taxon>
        <taxon>Ixodoidea</taxon>
        <taxon>Ixodidae</taxon>
        <taxon>Rhipicephalinae</taxon>
        <taxon>Dermacentor</taxon>
    </lineage>
</organism>
<evidence type="ECO:0000313" key="2">
    <source>
        <dbReference type="Proteomes" id="UP000821865"/>
    </source>
</evidence>
<evidence type="ECO:0000313" key="1">
    <source>
        <dbReference type="EMBL" id="KAH7974795.1"/>
    </source>
</evidence>
<accession>A0ACB8DQR6</accession>
<reference evidence="1" key="1">
    <citation type="submission" date="2020-05" db="EMBL/GenBank/DDBJ databases">
        <title>Large-scale comparative analyses of tick genomes elucidate their genetic diversity and vector capacities.</title>
        <authorList>
            <person name="Jia N."/>
            <person name="Wang J."/>
            <person name="Shi W."/>
            <person name="Du L."/>
            <person name="Sun Y."/>
            <person name="Zhan W."/>
            <person name="Jiang J."/>
            <person name="Wang Q."/>
            <person name="Zhang B."/>
            <person name="Ji P."/>
            <person name="Sakyi L.B."/>
            <person name="Cui X."/>
            <person name="Yuan T."/>
            <person name="Jiang B."/>
            <person name="Yang W."/>
            <person name="Lam T.T.-Y."/>
            <person name="Chang Q."/>
            <person name="Ding S."/>
            <person name="Wang X."/>
            <person name="Zhu J."/>
            <person name="Ruan X."/>
            <person name="Zhao L."/>
            <person name="Wei J."/>
            <person name="Que T."/>
            <person name="Du C."/>
            <person name="Cheng J."/>
            <person name="Dai P."/>
            <person name="Han X."/>
            <person name="Huang E."/>
            <person name="Gao Y."/>
            <person name="Liu J."/>
            <person name="Shao H."/>
            <person name="Ye R."/>
            <person name="Li L."/>
            <person name="Wei W."/>
            <person name="Wang X."/>
            <person name="Wang C."/>
            <person name="Yang T."/>
            <person name="Huo Q."/>
            <person name="Li W."/>
            <person name="Guo W."/>
            <person name="Chen H."/>
            <person name="Zhou L."/>
            <person name="Ni X."/>
            <person name="Tian J."/>
            <person name="Zhou Y."/>
            <person name="Sheng Y."/>
            <person name="Liu T."/>
            <person name="Pan Y."/>
            <person name="Xia L."/>
            <person name="Li J."/>
            <person name="Zhao F."/>
            <person name="Cao W."/>
        </authorList>
    </citation>
    <scope>NUCLEOTIDE SEQUENCE</scope>
    <source>
        <strain evidence="1">Dsil-2018</strain>
    </source>
</reference>
<comment type="caution">
    <text evidence="1">The sequence shown here is derived from an EMBL/GenBank/DDBJ whole genome shotgun (WGS) entry which is preliminary data.</text>
</comment>
<dbReference type="Proteomes" id="UP000821865">
    <property type="component" value="Chromosome 10"/>
</dbReference>
<keyword evidence="2" id="KW-1185">Reference proteome</keyword>
<name>A0ACB8DQR6_DERSI</name>
<protein>
    <submittedName>
        <fullName evidence="1">Uncharacterized protein</fullName>
    </submittedName>
</protein>
<gene>
    <name evidence="1" type="ORF">HPB49_019624</name>
</gene>
<sequence>MEVTVEGQRITQEEMDISKGWKEVRHRRSDRQTSQHRESTLSPTRLDKRNDNPRKGRLEQICKASRMPHLPRGDYKIVIRPRGALKISEHGIVQLTAAVQDAAGIPRDEREEDIVCSNNYQNILIVSTSDQEHANKYQEVGRIKIQDKFYETNAYETAPDMTAKGVIRGIPLDEGPRDITAAVVTNKNPTAIAAKRISNTTTVIVLFEGYKVPTYVRYRAALLRCSLYRKQCNPFRDRLLRVFSSCKDDRMSFEDFLDLLSVLCEDAPVDVKAEYAFQIFDMDDDGVLGEDDLAEVIKRLTSWDTGCRMETPDVQRIIEQVLAEADLDRSGHMSLMEFQHCMLKNPDFARWRRLPSPFKSHLEMESARHTMERERETKKERKRESWAIVVVDVVVKGKRSRGARALCPVRPARAVRVSSRSAEREPLEEDGAPTTRRVALSPRSQYSRGRRV</sequence>